<proteinExistence type="predicted"/>
<name>A0A8T0E2T0_ARGBR</name>
<protein>
    <submittedName>
        <fullName evidence="2">Uncharacterized protein</fullName>
    </submittedName>
</protein>
<dbReference type="EMBL" id="JABXBU010002231">
    <property type="protein sequence ID" value="KAF8764201.1"/>
    <property type="molecule type" value="Genomic_DNA"/>
</dbReference>
<feature type="region of interest" description="Disordered" evidence="1">
    <location>
        <begin position="1"/>
        <end position="39"/>
    </location>
</feature>
<dbReference type="Proteomes" id="UP000807504">
    <property type="component" value="Unassembled WGS sequence"/>
</dbReference>
<reference evidence="2" key="1">
    <citation type="journal article" date="2020" name="bioRxiv">
        <title>Chromosome-level reference genome of the European wasp spider Argiope bruennichi: a resource for studies on range expansion and evolutionary adaptation.</title>
        <authorList>
            <person name="Sheffer M.M."/>
            <person name="Hoppe A."/>
            <person name="Krehenwinkel H."/>
            <person name="Uhl G."/>
            <person name="Kuss A.W."/>
            <person name="Jensen L."/>
            <person name="Jensen C."/>
            <person name="Gillespie R.G."/>
            <person name="Hoff K.J."/>
            <person name="Prost S."/>
        </authorList>
    </citation>
    <scope>NUCLEOTIDE SEQUENCE</scope>
</reference>
<organism evidence="2 3">
    <name type="scientific">Argiope bruennichi</name>
    <name type="common">Wasp spider</name>
    <name type="synonym">Aranea bruennichi</name>
    <dbReference type="NCBI Taxonomy" id="94029"/>
    <lineage>
        <taxon>Eukaryota</taxon>
        <taxon>Metazoa</taxon>
        <taxon>Ecdysozoa</taxon>
        <taxon>Arthropoda</taxon>
        <taxon>Chelicerata</taxon>
        <taxon>Arachnida</taxon>
        <taxon>Araneae</taxon>
        <taxon>Araneomorphae</taxon>
        <taxon>Entelegynae</taxon>
        <taxon>Araneoidea</taxon>
        <taxon>Araneidae</taxon>
        <taxon>Argiope</taxon>
    </lineage>
</organism>
<sequence length="90" mass="10307">MDHVHGGTVIRPLGRRELEEEGKSPEPESGESGCRRSRKGRVKNYWEVLDMWGHRMPIWVRRQSSADLSLMDSCPDPIDLATNHRNLLGL</sequence>
<dbReference type="AlphaFoldDB" id="A0A8T0E2T0"/>
<evidence type="ECO:0000313" key="2">
    <source>
        <dbReference type="EMBL" id="KAF8764201.1"/>
    </source>
</evidence>
<comment type="caution">
    <text evidence="2">The sequence shown here is derived from an EMBL/GenBank/DDBJ whole genome shotgun (WGS) entry which is preliminary data.</text>
</comment>
<accession>A0A8T0E2T0</accession>
<gene>
    <name evidence="2" type="ORF">HNY73_022300</name>
</gene>
<evidence type="ECO:0000256" key="1">
    <source>
        <dbReference type="SAM" id="MobiDB-lite"/>
    </source>
</evidence>
<feature type="compositionally biased region" description="Basic and acidic residues" evidence="1">
    <location>
        <begin position="14"/>
        <end position="26"/>
    </location>
</feature>
<reference evidence="2" key="2">
    <citation type="submission" date="2020-06" db="EMBL/GenBank/DDBJ databases">
        <authorList>
            <person name="Sheffer M."/>
        </authorList>
    </citation>
    <scope>NUCLEOTIDE SEQUENCE</scope>
</reference>
<evidence type="ECO:0000313" key="3">
    <source>
        <dbReference type="Proteomes" id="UP000807504"/>
    </source>
</evidence>
<keyword evidence="3" id="KW-1185">Reference proteome</keyword>